<organism evidence="3 4">
    <name type="scientific">Planctobacterium marinum</name>
    <dbReference type="NCBI Taxonomy" id="1631968"/>
    <lineage>
        <taxon>Bacteria</taxon>
        <taxon>Pseudomonadati</taxon>
        <taxon>Pseudomonadota</taxon>
        <taxon>Gammaproteobacteria</taxon>
        <taxon>Alteromonadales</taxon>
        <taxon>Alteromonadaceae</taxon>
        <taxon>Planctobacterium</taxon>
    </lineage>
</organism>
<reference evidence="3" key="1">
    <citation type="submission" date="2023-01" db="EMBL/GenBank/DDBJ databases">
        <title>Complete genome sequence of Planctobacterium marinum strain Dej080120_11.</title>
        <authorList>
            <person name="Ueki S."/>
            <person name="Maruyama F."/>
        </authorList>
    </citation>
    <scope>NUCLEOTIDE SEQUENCE</scope>
    <source>
        <strain evidence="3">Dej080120_11</strain>
    </source>
</reference>
<dbReference type="KEGG" id="pmaw:MACH26_33520"/>
<evidence type="ECO:0000313" key="3">
    <source>
        <dbReference type="EMBL" id="BDX07831.1"/>
    </source>
</evidence>
<dbReference type="GO" id="GO:0006355">
    <property type="term" value="P:regulation of DNA-templated transcription"/>
    <property type="evidence" value="ECO:0007669"/>
    <property type="project" value="InterPro"/>
</dbReference>
<keyword evidence="2" id="KW-1133">Transmembrane helix</keyword>
<feature type="coiled-coil region" evidence="1">
    <location>
        <begin position="30"/>
        <end position="57"/>
    </location>
</feature>
<keyword evidence="4" id="KW-1185">Reference proteome</keyword>
<evidence type="ECO:0000256" key="2">
    <source>
        <dbReference type="SAM" id="Phobius"/>
    </source>
</evidence>
<dbReference type="Proteomes" id="UP001333710">
    <property type="component" value="Chromosome"/>
</dbReference>
<accession>A0AA48KQJ0</accession>
<name>A0AA48KQJ0_9ALTE</name>
<proteinExistence type="predicted"/>
<gene>
    <name evidence="3" type="ORF">MACH26_33520</name>
</gene>
<dbReference type="EMBL" id="AP027272">
    <property type="protein sequence ID" value="BDX07831.1"/>
    <property type="molecule type" value="Genomic_DNA"/>
</dbReference>
<sequence>MNVTAVAIIGIIFGCTIAMVSMILNHRSKSKLTSDDSEQLKAEINQLKERVATLERIVTDSKYQLNKEFDSLN</sequence>
<protein>
    <submittedName>
        <fullName evidence="3">Uncharacterized protein</fullName>
    </submittedName>
</protein>
<dbReference type="AlphaFoldDB" id="A0AA48KQJ0"/>
<dbReference type="InterPro" id="IPR009554">
    <property type="entry name" value="Phageshock_PspB"/>
</dbReference>
<dbReference type="RefSeq" id="WP_338293932.1">
    <property type="nucleotide sequence ID" value="NZ_AP027272.1"/>
</dbReference>
<keyword evidence="2" id="KW-0472">Membrane</keyword>
<evidence type="ECO:0000256" key="1">
    <source>
        <dbReference type="SAM" id="Coils"/>
    </source>
</evidence>
<feature type="transmembrane region" description="Helical" evidence="2">
    <location>
        <begin position="6"/>
        <end position="24"/>
    </location>
</feature>
<keyword evidence="2" id="KW-0812">Transmembrane</keyword>
<dbReference type="GO" id="GO:0009271">
    <property type="term" value="P:phage shock"/>
    <property type="evidence" value="ECO:0007669"/>
    <property type="project" value="InterPro"/>
</dbReference>
<keyword evidence="1" id="KW-0175">Coiled coil</keyword>
<evidence type="ECO:0000313" key="4">
    <source>
        <dbReference type="Proteomes" id="UP001333710"/>
    </source>
</evidence>
<dbReference type="Pfam" id="PF06667">
    <property type="entry name" value="PspB"/>
    <property type="match status" value="1"/>
</dbReference>